<keyword evidence="1" id="KW-0880">Kelch repeat</keyword>
<evidence type="ECO:0000256" key="2">
    <source>
        <dbReference type="ARBA" id="ARBA00022737"/>
    </source>
</evidence>
<dbReference type="PANTHER" id="PTHR46093:SF18">
    <property type="entry name" value="FIBRONECTIN TYPE-III DOMAIN-CONTAINING PROTEIN"/>
    <property type="match status" value="1"/>
</dbReference>
<dbReference type="EMBL" id="CAXAMN010003891">
    <property type="protein sequence ID" value="CAK9006686.1"/>
    <property type="molecule type" value="Genomic_DNA"/>
</dbReference>
<keyword evidence="4" id="KW-1185">Reference proteome</keyword>
<evidence type="ECO:0000256" key="1">
    <source>
        <dbReference type="ARBA" id="ARBA00022441"/>
    </source>
</evidence>
<dbReference type="Pfam" id="PF24681">
    <property type="entry name" value="Kelch_KLHDC2_KLHL20_DRC7"/>
    <property type="match status" value="1"/>
</dbReference>
<keyword evidence="2" id="KW-0677">Repeat</keyword>
<evidence type="ECO:0000313" key="3">
    <source>
        <dbReference type="EMBL" id="CAK9006686.1"/>
    </source>
</evidence>
<dbReference type="InterPro" id="IPR015915">
    <property type="entry name" value="Kelch-typ_b-propeller"/>
</dbReference>
<proteinExistence type="predicted"/>
<accession>A0ABP0IX58</accession>
<protein>
    <submittedName>
        <fullName evidence="3">Uncharacterized protein</fullName>
    </submittedName>
</protein>
<evidence type="ECO:0000313" key="4">
    <source>
        <dbReference type="Proteomes" id="UP001642484"/>
    </source>
</evidence>
<dbReference type="PANTHER" id="PTHR46093">
    <property type="entry name" value="ACYL-COA-BINDING DOMAIN-CONTAINING PROTEIN 5"/>
    <property type="match status" value="1"/>
</dbReference>
<reference evidence="3 4" key="1">
    <citation type="submission" date="2024-02" db="EMBL/GenBank/DDBJ databases">
        <authorList>
            <person name="Chen Y."/>
            <person name="Shah S."/>
            <person name="Dougan E. K."/>
            <person name="Thang M."/>
            <person name="Chan C."/>
        </authorList>
    </citation>
    <scope>NUCLEOTIDE SEQUENCE [LARGE SCALE GENOMIC DNA]</scope>
</reference>
<name>A0ABP0IX58_9DINO</name>
<gene>
    <name evidence="3" type="ORF">CCMP2556_LOCUS8523</name>
</gene>
<organism evidence="3 4">
    <name type="scientific">Durusdinium trenchii</name>
    <dbReference type="NCBI Taxonomy" id="1381693"/>
    <lineage>
        <taxon>Eukaryota</taxon>
        <taxon>Sar</taxon>
        <taxon>Alveolata</taxon>
        <taxon>Dinophyceae</taxon>
        <taxon>Suessiales</taxon>
        <taxon>Symbiodiniaceae</taxon>
        <taxon>Durusdinium</taxon>
    </lineage>
</organism>
<dbReference type="SUPFAM" id="SSF117281">
    <property type="entry name" value="Kelch motif"/>
    <property type="match status" value="1"/>
</dbReference>
<dbReference type="Gene3D" id="2.120.10.80">
    <property type="entry name" value="Kelch-type beta propeller"/>
    <property type="match status" value="1"/>
</dbReference>
<dbReference type="Proteomes" id="UP001642484">
    <property type="component" value="Unassembled WGS sequence"/>
</dbReference>
<sequence length="116" mass="12662">MAFQLALLGVKGEPPSPRRFCSTALWAADHIIVFGGAGHEPYTNDIWSLDLTTNEWKSHSVKGHLPEPRICHSAVVWSNYMLVFGGSIEGGYIGDAWSLTLQKPSGKPAKPAFSPR</sequence>
<comment type="caution">
    <text evidence="3">The sequence shown here is derived from an EMBL/GenBank/DDBJ whole genome shotgun (WGS) entry which is preliminary data.</text>
</comment>